<keyword evidence="11 15" id="KW-0472">Membrane</keyword>
<protein>
    <recommendedName>
        <fullName evidence="3">ferric-chelate reductase (NADPH)</fullName>
        <ecNumber evidence="3">1.16.1.9</ecNumber>
    </recommendedName>
</protein>
<dbReference type="Gene3D" id="3.40.50.80">
    <property type="entry name" value="Nucleotide-binding domain of ferredoxin-NADP reductase (FNR) module"/>
    <property type="match status" value="1"/>
</dbReference>
<keyword evidence="10" id="KW-0406">Ion transport</keyword>
<comment type="catalytic activity">
    <reaction evidence="13">
        <text>2 a Fe(II)-siderophore + NADP(+) + H(+) = 2 a Fe(III)-siderophore + NADPH</text>
        <dbReference type="Rhea" id="RHEA:28795"/>
        <dbReference type="Rhea" id="RHEA-COMP:11342"/>
        <dbReference type="Rhea" id="RHEA-COMP:11344"/>
        <dbReference type="ChEBI" id="CHEBI:15378"/>
        <dbReference type="ChEBI" id="CHEBI:29033"/>
        <dbReference type="ChEBI" id="CHEBI:29034"/>
        <dbReference type="ChEBI" id="CHEBI:57783"/>
        <dbReference type="ChEBI" id="CHEBI:58349"/>
        <dbReference type="EC" id="1.16.1.9"/>
    </reaction>
</comment>
<dbReference type="InParanoid" id="A0A1Y2FZ70"/>
<evidence type="ECO:0000259" key="16">
    <source>
        <dbReference type="PROSITE" id="PS51384"/>
    </source>
</evidence>
<dbReference type="CDD" id="cd06186">
    <property type="entry name" value="NOX_Duox_like_FAD_NADP"/>
    <property type="match status" value="1"/>
</dbReference>
<evidence type="ECO:0000256" key="4">
    <source>
        <dbReference type="ARBA" id="ARBA00022448"/>
    </source>
</evidence>
<evidence type="ECO:0000256" key="11">
    <source>
        <dbReference type="ARBA" id="ARBA00023136"/>
    </source>
</evidence>
<feature type="compositionally biased region" description="Low complexity" evidence="14">
    <location>
        <begin position="784"/>
        <end position="793"/>
    </location>
</feature>
<feature type="compositionally biased region" description="Basic residues" evidence="14">
    <location>
        <begin position="887"/>
        <end position="899"/>
    </location>
</feature>
<dbReference type="STRING" id="106004.A0A1Y2FZ70"/>
<feature type="transmembrane region" description="Helical" evidence="15">
    <location>
        <begin position="400"/>
        <end position="420"/>
    </location>
</feature>
<keyword evidence="18" id="KW-1185">Reference proteome</keyword>
<dbReference type="InterPro" id="IPR039261">
    <property type="entry name" value="FNR_nucleotide-bd"/>
</dbReference>
<dbReference type="Pfam" id="PF01794">
    <property type="entry name" value="Ferric_reduct"/>
    <property type="match status" value="1"/>
</dbReference>
<keyword evidence="5" id="KW-1003">Cell membrane</keyword>
<dbReference type="Pfam" id="PF08030">
    <property type="entry name" value="NAD_binding_6"/>
    <property type="match status" value="1"/>
</dbReference>
<feature type="transmembrane region" description="Helical" evidence="15">
    <location>
        <begin position="369"/>
        <end position="388"/>
    </location>
</feature>
<evidence type="ECO:0000256" key="6">
    <source>
        <dbReference type="ARBA" id="ARBA00022692"/>
    </source>
</evidence>
<dbReference type="EC" id="1.16.1.9" evidence="3"/>
<dbReference type="SUPFAM" id="SSF52343">
    <property type="entry name" value="Ferredoxin reductase-like, C-terminal NADP-linked domain"/>
    <property type="match status" value="1"/>
</dbReference>
<evidence type="ECO:0000256" key="1">
    <source>
        <dbReference type="ARBA" id="ARBA00004651"/>
    </source>
</evidence>
<dbReference type="InterPro" id="IPR013112">
    <property type="entry name" value="FAD-bd_8"/>
</dbReference>
<dbReference type="PANTHER" id="PTHR32361">
    <property type="entry name" value="FERRIC/CUPRIC REDUCTASE TRANSMEMBRANE COMPONENT"/>
    <property type="match status" value="1"/>
</dbReference>
<evidence type="ECO:0000256" key="15">
    <source>
        <dbReference type="SAM" id="Phobius"/>
    </source>
</evidence>
<dbReference type="InterPro" id="IPR013121">
    <property type="entry name" value="Fe_red_NAD-bd_6"/>
</dbReference>
<comment type="subcellular location">
    <subcellularLocation>
        <location evidence="1">Cell membrane</location>
        <topology evidence="1">Multi-pass membrane protein</topology>
    </subcellularLocation>
</comment>
<dbReference type="GO" id="GO:0015677">
    <property type="term" value="P:copper ion import"/>
    <property type="evidence" value="ECO:0007669"/>
    <property type="project" value="TreeGrafter"/>
</dbReference>
<evidence type="ECO:0000256" key="5">
    <source>
        <dbReference type="ARBA" id="ARBA00022475"/>
    </source>
</evidence>
<dbReference type="InterPro" id="IPR017938">
    <property type="entry name" value="Riboflavin_synthase-like_b-brl"/>
</dbReference>
<feature type="region of interest" description="Disordered" evidence="14">
    <location>
        <begin position="978"/>
        <end position="1001"/>
    </location>
</feature>
<dbReference type="GO" id="GO:0006879">
    <property type="term" value="P:intracellular iron ion homeostasis"/>
    <property type="evidence" value="ECO:0007669"/>
    <property type="project" value="TreeGrafter"/>
</dbReference>
<evidence type="ECO:0000256" key="12">
    <source>
        <dbReference type="ARBA" id="ARBA00023180"/>
    </source>
</evidence>
<dbReference type="InterPro" id="IPR017927">
    <property type="entry name" value="FAD-bd_FR_type"/>
</dbReference>
<evidence type="ECO:0000256" key="10">
    <source>
        <dbReference type="ARBA" id="ARBA00023065"/>
    </source>
</evidence>
<feature type="compositionally biased region" description="Acidic residues" evidence="14">
    <location>
        <begin position="823"/>
        <end position="834"/>
    </location>
</feature>
<comment type="caution">
    <text evidence="17">The sequence shown here is derived from an EMBL/GenBank/DDBJ whole genome shotgun (WGS) entry which is preliminary data.</text>
</comment>
<feature type="region of interest" description="Disordered" evidence="14">
    <location>
        <begin position="522"/>
        <end position="563"/>
    </location>
</feature>
<reference evidence="17 18" key="1">
    <citation type="submission" date="2016-07" db="EMBL/GenBank/DDBJ databases">
        <title>Pervasive Adenine N6-methylation of Active Genes in Fungi.</title>
        <authorList>
            <consortium name="DOE Joint Genome Institute"/>
            <person name="Mondo S.J."/>
            <person name="Dannebaum R.O."/>
            <person name="Kuo R.C."/>
            <person name="Labutti K."/>
            <person name="Haridas S."/>
            <person name="Kuo A."/>
            <person name="Salamov A."/>
            <person name="Ahrendt S.R."/>
            <person name="Lipzen A."/>
            <person name="Sullivan W."/>
            <person name="Andreopoulos W.B."/>
            <person name="Clum A."/>
            <person name="Lindquist E."/>
            <person name="Daum C."/>
            <person name="Ramamoorthy G.K."/>
            <person name="Gryganskyi A."/>
            <person name="Culley D."/>
            <person name="Magnuson J.K."/>
            <person name="James T.Y."/>
            <person name="O'Malley M.A."/>
            <person name="Stajich J.E."/>
            <person name="Spatafora J.W."/>
            <person name="Visel A."/>
            <person name="Grigoriev I.V."/>
        </authorList>
    </citation>
    <scope>NUCLEOTIDE SEQUENCE [LARGE SCALE GENOMIC DNA]</scope>
    <source>
        <strain evidence="17 18">62-1032</strain>
    </source>
</reference>
<feature type="transmembrane region" description="Helical" evidence="15">
    <location>
        <begin position="331"/>
        <end position="349"/>
    </location>
</feature>
<feature type="compositionally biased region" description="Polar residues" evidence="14">
    <location>
        <begin position="836"/>
        <end position="849"/>
    </location>
</feature>
<dbReference type="InterPro" id="IPR051410">
    <property type="entry name" value="Ferric/Cupric_Reductase"/>
</dbReference>
<evidence type="ECO:0000256" key="14">
    <source>
        <dbReference type="SAM" id="MobiDB-lite"/>
    </source>
</evidence>
<dbReference type="OrthoDB" id="10006946at2759"/>
<dbReference type="InterPro" id="IPR013130">
    <property type="entry name" value="Fe3_Rdtase_TM_dom"/>
</dbReference>
<evidence type="ECO:0000256" key="13">
    <source>
        <dbReference type="ARBA" id="ARBA00048483"/>
    </source>
</evidence>
<feature type="transmembrane region" description="Helical" evidence="15">
    <location>
        <begin position="163"/>
        <end position="182"/>
    </location>
</feature>
<evidence type="ECO:0000256" key="8">
    <source>
        <dbReference type="ARBA" id="ARBA00022989"/>
    </source>
</evidence>
<feature type="region of interest" description="Disordered" evidence="14">
    <location>
        <begin position="887"/>
        <end position="951"/>
    </location>
</feature>
<dbReference type="PANTHER" id="PTHR32361:SF9">
    <property type="entry name" value="FERRIC REDUCTASE TRANSMEMBRANE COMPONENT 3-RELATED"/>
    <property type="match status" value="1"/>
</dbReference>
<evidence type="ECO:0000313" key="18">
    <source>
        <dbReference type="Proteomes" id="UP000193467"/>
    </source>
</evidence>
<dbReference type="SUPFAM" id="SSF63380">
    <property type="entry name" value="Riboflavin synthase domain-like"/>
    <property type="match status" value="1"/>
</dbReference>
<dbReference type="SFLD" id="SFLDS00052">
    <property type="entry name" value="Ferric_Reductase_Domain"/>
    <property type="match status" value="2"/>
</dbReference>
<name>A0A1Y2FZ70_9BASI</name>
<keyword evidence="4" id="KW-0813">Transport</keyword>
<dbReference type="Proteomes" id="UP000193467">
    <property type="component" value="Unassembled WGS sequence"/>
</dbReference>
<sequence>MSGATATASRGVYVPPYATGAASSSATGVSFASVAHTGAAMAGGASGTATATTTAVIVDSTGGVDSSSLLNYFTRPYLDAHTLSIPTWRYAYILWIIIAGTLVCWSAAYHLSGSGHGGSAMGAWFRKYSIRRIAVGGKAKRKDAEGGEKKVVRSKVRFASPTYAQMATIVGLIGVALCLSFIGPDYIAPTTCVFGGECGYTGYQSGGPPKTTYAAKKRSLTLPHWNFIPADPLDRATPPPPAPAQLGQAIHRKRGVNNPNGWAPFNDPLLASSNIDIEANYWTAAARLGLISYAMLPLAITLAVKQWPFNIWASPFLTNYHFDKTAILHRWSGRVIWLFASGHVGAWFYQLAIDKDPFGRPVLVPVWQWFRFVAGAVAYVLLTIIMLFSFKAVRNRYYEFFYWSHIVLVILFLAACIIHHRPLMWWPIIAAIWWGAERFIRFLVFLHINGFTRGIGFRAPRDGHTKRGSVQSFSVNNVEKVEGYSDQKSTPRYPPSPYDESAEPLAQGQYYGQDYAQHNYPPSSPTIPRFGSHTPAPSYHHSPSPSYAITRTRQLPPPGFASAQLLPGRTVRLTINTAVPLRWRPGQHVFLSIPAVRLFEAHPYTIVSIDDRAKGIAPLGGSAALKSRGSEIVMLIRAQKGFSKALWDHVGKARKDKESRGAGAQECAKGINLRALVSWPLGSSARVSWDSYESLLIVCGGTGVTFGMSVLEYTCRRMARKDTDGGEYKTTRVRFVWILREFAHLSWVAPTLRRCLDMLDPSQLQIDLFVSRDAPRPPRRTRRQQSSSHFQQPYPSNDDEFAPPQAPFVRQARRHSSQSLDSDMSDVSDVEDDGAASSTAPSNVYTQNPDYGEQIDSVTDLVLFDGEDDERTAGEVEISNKVRSAGKIRRALSRKKTKRGQAGNNLGAHPQHGQSQSDFSTLGPEQDVGYSNLSGAAGVRRPSPYSRADSSFAQTGSFADLSFAGADDHQSEIQSLAGSSRHLVGTGGGKRSSNGGDEIKNEEFDYLDVTEEDQEDLEVVAELAKPGYPKLKEIMGEEIDRSTGKTMVACCGPNGLNTLIRHLVSDRIDLAKVVKGDPRGQVSLTCEDFSF</sequence>
<feature type="transmembrane region" description="Helical" evidence="15">
    <location>
        <begin position="90"/>
        <end position="111"/>
    </location>
</feature>
<evidence type="ECO:0000256" key="3">
    <source>
        <dbReference type="ARBA" id="ARBA00012668"/>
    </source>
</evidence>
<evidence type="ECO:0000256" key="7">
    <source>
        <dbReference type="ARBA" id="ARBA00022982"/>
    </source>
</evidence>
<evidence type="ECO:0000313" key="17">
    <source>
        <dbReference type="EMBL" id="ORY89433.1"/>
    </source>
</evidence>
<keyword evidence="6 15" id="KW-0812">Transmembrane</keyword>
<keyword evidence="8 15" id="KW-1133">Transmembrane helix</keyword>
<dbReference type="GO" id="GO:0006826">
    <property type="term" value="P:iron ion transport"/>
    <property type="evidence" value="ECO:0007669"/>
    <property type="project" value="TreeGrafter"/>
</dbReference>
<keyword evidence="7" id="KW-0249">Electron transport</keyword>
<gene>
    <name evidence="17" type="ORF">BCR35DRAFT_176915</name>
</gene>
<keyword evidence="9" id="KW-0560">Oxidoreductase</keyword>
<evidence type="ECO:0000256" key="2">
    <source>
        <dbReference type="ARBA" id="ARBA00006278"/>
    </source>
</evidence>
<dbReference type="AlphaFoldDB" id="A0A1Y2FZ70"/>
<dbReference type="GO" id="GO:0052851">
    <property type="term" value="F:ferric-chelate reductase (NADPH) activity"/>
    <property type="evidence" value="ECO:0007669"/>
    <property type="project" value="UniProtKB-EC"/>
</dbReference>
<feature type="region of interest" description="Disordered" evidence="14">
    <location>
        <begin position="770"/>
        <end position="852"/>
    </location>
</feature>
<proteinExistence type="inferred from homology"/>
<feature type="compositionally biased region" description="Low complexity" evidence="14">
    <location>
        <begin position="535"/>
        <end position="548"/>
    </location>
</feature>
<evidence type="ECO:0000256" key="9">
    <source>
        <dbReference type="ARBA" id="ARBA00023002"/>
    </source>
</evidence>
<feature type="region of interest" description="Disordered" evidence="14">
    <location>
        <begin position="481"/>
        <end position="501"/>
    </location>
</feature>
<keyword evidence="12" id="KW-0325">Glycoprotein</keyword>
<feature type="domain" description="FAD-binding FR-type" evidence="16">
    <location>
        <begin position="542"/>
        <end position="687"/>
    </location>
</feature>
<accession>A0A1Y2FZ70</accession>
<dbReference type="EMBL" id="MCGR01000006">
    <property type="protein sequence ID" value="ORY89433.1"/>
    <property type="molecule type" value="Genomic_DNA"/>
</dbReference>
<dbReference type="Pfam" id="PF08022">
    <property type="entry name" value="FAD_binding_8"/>
    <property type="match status" value="1"/>
</dbReference>
<dbReference type="PROSITE" id="PS51384">
    <property type="entry name" value="FAD_FR"/>
    <property type="match status" value="1"/>
</dbReference>
<dbReference type="GO" id="GO:0005886">
    <property type="term" value="C:plasma membrane"/>
    <property type="evidence" value="ECO:0007669"/>
    <property type="project" value="UniProtKB-SubCell"/>
</dbReference>
<organism evidence="17 18">
    <name type="scientific">Leucosporidium creatinivorum</name>
    <dbReference type="NCBI Taxonomy" id="106004"/>
    <lineage>
        <taxon>Eukaryota</taxon>
        <taxon>Fungi</taxon>
        <taxon>Dikarya</taxon>
        <taxon>Basidiomycota</taxon>
        <taxon>Pucciniomycotina</taxon>
        <taxon>Microbotryomycetes</taxon>
        <taxon>Leucosporidiales</taxon>
        <taxon>Leucosporidium</taxon>
    </lineage>
</organism>
<comment type="similarity">
    <text evidence="2">Belongs to the ferric reductase (FRE) family.</text>
</comment>